<proteinExistence type="predicted"/>
<dbReference type="GeneID" id="37195369"/>
<protein>
    <submittedName>
        <fullName evidence="1">Uncharacterized protein</fullName>
    </submittedName>
</protein>
<dbReference type="Proteomes" id="UP000248961">
    <property type="component" value="Unassembled WGS sequence"/>
</dbReference>
<accession>A0A395I2B8</accession>
<evidence type="ECO:0000313" key="2">
    <source>
        <dbReference type="Proteomes" id="UP000248961"/>
    </source>
</evidence>
<dbReference type="EMBL" id="KZ824275">
    <property type="protein sequence ID" value="RAL14311.1"/>
    <property type="molecule type" value="Genomic_DNA"/>
</dbReference>
<reference evidence="1 2" key="1">
    <citation type="submission" date="2018-02" db="EMBL/GenBank/DDBJ databases">
        <title>The genomes of Aspergillus section Nigri reveals drivers in fungal speciation.</title>
        <authorList>
            <consortium name="DOE Joint Genome Institute"/>
            <person name="Vesth T.C."/>
            <person name="Nybo J."/>
            <person name="Theobald S."/>
            <person name="Brandl J."/>
            <person name="Frisvad J.C."/>
            <person name="Nielsen K.F."/>
            <person name="Lyhne E.K."/>
            <person name="Kogle M.E."/>
            <person name="Kuo A."/>
            <person name="Riley R."/>
            <person name="Clum A."/>
            <person name="Nolan M."/>
            <person name="Lipzen A."/>
            <person name="Salamov A."/>
            <person name="Henrissat B."/>
            <person name="Wiebenga A."/>
            <person name="De vries R.P."/>
            <person name="Grigoriev I.V."/>
            <person name="Mortensen U.H."/>
            <person name="Andersen M.R."/>
            <person name="Baker S.E."/>
        </authorList>
    </citation>
    <scope>NUCLEOTIDE SEQUENCE [LARGE SCALE GENOMIC DNA]</scope>
    <source>
        <strain evidence="1 2">CBS 101889</strain>
    </source>
</reference>
<dbReference type="AlphaFoldDB" id="A0A395I2B8"/>
<gene>
    <name evidence="1" type="ORF">BO97DRAFT_282824</name>
</gene>
<sequence>MNWDPRIGGLIVKHLFNEGSGTRKASLVGHSGGLSGLDQASRRKGTREYSCRERPMRLAQQKVQGRPNMRKPRERHTGGKIRRRLEKEQGPKAYLLAGSAELCFMYGPRVLSLITTYVKYTLWNTALLLIFDCRFTTRCWFERVSYAQPEQCLSDQE</sequence>
<dbReference type="VEuPathDB" id="FungiDB:BO97DRAFT_282824"/>
<keyword evidence="2" id="KW-1185">Reference proteome</keyword>
<dbReference type="RefSeq" id="XP_025553465.1">
    <property type="nucleotide sequence ID" value="XM_025691080.1"/>
</dbReference>
<organism evidence="1 2">
    <name type="scientific">Aspergillus homomorphus (strain CBS 101889)</name>
    <dbReference type="NCBI Taxonomy" id="1450537"/>
    <lineage>
        <taxon>Eukaryota</taxon>
        <taxon>Fungi</taxon>
        <taxon>Dikarya</taxon>
        <taxon>Ascomycota</taxon>
        <taxon>Pezizomycotina</taxon>
        <taxon>Eurotiomycetes</taxon>
        <taxon>Eurotiomycetidae</taxon>
        <taxon>Eurotiales</taxon>
        <taxon>Aspergillaceae</taxon>
        <taxon>Aspergillus</taxon>
        <taxon>Aspergillus subgen. Circumdati</taxon>
    </lineage>
</organism>
<evidence type="ECO:0000313" key="1">
    <source>
        <dbReference type="EMBL" id="RAL14311.1"/>
    </source>
</evidence>
<name>A0A395I2B8_ASPHC</name>